<dbReference type="GO" id="GO:0003700">
    <property type="term" value="F:DNA-binding transcription factor activity"/>
    <property type="evidence" value="ECO:0007669"/>
    <property type="project" value="TreeGrafter"/>
</dbReference>
<protein>
    <submittedName>
        <fullName evidence="6">TetR/AcrR family transcriptional regulator</fullName>
    </submittedName>
</protein>
<dbReference type="EMBL" id="JAGSOG010000019">
    <property type="protein sequence ID" value="MBR7832922.1"/>
    <property type="molecule type" value="Genomic_DNA"/>
</dbReference>
<dbReference type="PROSITE" id="PS01081">
    <property type="entry name" value="HTH_TETR_1"/>
    <property type="match status" value="1"/>
</dbReference>
<dbReference type="InterPro" id="IPR001647">
    <property type="entry name" value="HTH_TetR"/>
</dbReference>
<dbReference type="PRINTS" id="PR00455">
    <property type="entry name" value="HTHTETR"/>
</dbReference>
<dbReference type="Proteomes" id="UP000675781">
    <property type="component" value="Unassembled WGS sequence"/>
</dbReference>
<keyword evidence="3" id="KW-0804">Transcription</keyword>
<evidence type="ECO:0000313" key="7">
    <source>
        <dbReference type="Proteomes" id="UP000675781"/>
    </source>
</evidence>
<dbReference type="SUPFAM" id="SSF46689">
    <property type="entry name" value="Homeodomain-like"/>
    <property type="match status" value="1"/>
</dbReference>
<keyword evidence="7" id="KW-1185">Reference proteome</keyword>
<dbReference type="GO" id="GO:0000976">
    <property type="term" value="F:transcription cis-regulatory region binding"/>
    <property type="evidence" value="ECO:0007669"/>
    <property type="project" value="TreeGrafter"/>
</dbReference>
<dbReference type="AlphaFoldDB" id="A0A941EJW7"/>
<feature type="domain" description="HTH tetR-type" evidence="5">
    <location>
        <begin position="13"/>
        <end position="73"/>
    </location>
</feature>
<name>A0A941EJW7_9ACTN</name>
<keyword evidence="1" id="KW-0805">Transcription regulation</keyword>
<dbReference type="PANTHER" id="PTHR30055:SF148">
    <property type="entry name" value="TETR-FAMILY TRANSCRIPTIONAL REGULATOR"/>
    <property type="match status" value="1"/>
</dbReference>
<dbReference type="PANTHER" id="PTHR30055">
    <property type="entry name" value="HTH-TYPE TRANSCRIPTIONAL REGULATOR RUTR"/>
    <property type="match status" value="1"/>
</dbReference>
<gene>
    <name evidence="6" type="ORF">KDL01_06590</name>
</gene>
<evidence type="ECO:0000259" key="5">
    <source>
        <dbReference type="PROSITE" id="PS50977"/>
    </source>
</evidence>
<keyword evidence="2 4" id="KW-0238">DNA-binding</keyword>
<evidence type="ECO:0000256" key="1">
    <source>
        <dbReference type="ARBA" id="ARBA00023015"/>
    </source>
</evidence>
<dbReference type="PROSITE" id="PS50977">
    <property type="entry name" value="HTH_TETR_2"/>
    <property type="match status" value="1"/>
</dbReference>
<accession>A0A941EJW7</accession>
<dbReference type="Gene3D" id="1.10.10.60">
    <property type="entry name" value="Homeodomain-like"/>
    <property type="match status" value="1"/>
</dbReference>
<proteinExistence type="predicted"/>
<evidence type="ECO:0000256" key="4">
    <source>
        <dbReference type="PROSITE-ProRule" id="PRU00335"/>
    </source>
</evidence>
<evidence type="ECO:0000256" key="2">
    <source>
        <dbReference type="ARBA" id="ARBA00023125"/>
    </source>
</evidence>
<evidence type="ECO:0000256" key="3">
    <source>
        <dbReference type="ARBA" id="ARBA00023163"/>
    </source>
</evidence>
<dbReference type="InterPro" id="IPR009057">
    <property type="entry name" value="Homeodomain-like_sf"/>
</dbReference>
<dbReference type="InterPro" id="IPR050109">
    <property type="entry name" value="HTH-type_TetR-like_transc_reg"/>
</dbReference>
<reference evidence="6" key="1">
    <citation type="submission" date="2021-04" db="EMBL/GenBank/DDBJ databases">
        <title>Genome based classification of Actinospica acidithermotolerans sp. nov., an actinobacterium isolated from an Indonesian hot spring.</title>
        <authorList>
            <person name="Kusuma A.B."/>
            <person name="Putra K.E."/>
            <person name="Nafisah S."/>
            <person name="Loh J."/>
            <person name="Nouioui I."/>
            <person name="Goodfellow M."/>
        </authorList>
    </citation>
    <scope>NUCLEOTIDE SEQUENCE</scope>
    <source>
        <strain evidence="6">CSCA 57</strain>
    </source>
</reference>
<dbReference type="InterPro" id="IPR036271">
    <property type="entry name" value="Tet_transcr_reg_TetR-rel_C_sf"/>
</dbReference>
<dbReference type="Gene3D" id="1.10.357.10">
    <property type="entry name" value="Tetracycline Repressor, domain 2"/>
    <property type="match status" value="1"/>
</dbReference>
<evidence type="ECO:0000313" key="6">
    <source>
        <dbReference type="EMBL" id="MBR7832922.1"/>
    </source>
</evidence>
<dbReference type="Pfam" id="PF16859">
    <property type="entry name" value="TetR_C_11"/>
    <property type="match status" value="1"/>
</dbReference>
<dbReference type="Pfam" id="PF00440">
    <property type="entry name" value="TetR_N"/>
    <property type="match status" value="1"/>
</dbReference>
<comment type="caution">
    <text evidence="6">The sequence shown here is derived from an EMBL/GenBank/DDBJ whole genome shotgun (WGS) entry which is preliminary data.</text>
</comment>
<dbReference type="RefSeq" id="WP_212527446.1">
    <property type="nucleotide sequence ID" value="NZ_JAGSOG010000019.1"/>
</dbReference>
<sequence length="202" mass="21601">MTEERRRGRPRTRETDLAILTAAREVLLEDGYGRLTMEHVAARAGVGKPTVYRRWPSKAQLVGETMLHAYTQAVAGAPDGPVDSGDIGRDLAAWLHTCAQVAADPRTGPLVLALAAASAASPEDADTLQEAFTRTQHLAVVHRLEVAVKSGQLREDVALDAIADALIGTVLYRLLTGRSGDPGQWVEPTVELVLRGSAPPGR</sequence>
<dbReference type="InterPro" id="IPR023772">
    <property type="entry name" value="DNA-bd_HTH_TetR-type_CS"/>
</dbReference>
<organism evidence="6 7">
    <name type="scientific">Actinospica durhamensis</name>
    <dbReference type="NCBI Taxonomy" id="1508375"/>
    <lineage>
        <taxon>Bacteria</taxon>
        <taxon>Bacillati</taxon>
        <taxon>Actinomycetota</taxon>
        <taxon>Actinomycetes</taxon>
        <taxon>Catenulisporales</taxon>
        <taxon>Actinospicaceae</taxon>
        <taxon>Actinospica</taxon>
    </lineage>
</organism>
<feature type="DNA-binding region" description="H-T-H motif" evidence="4">
    <location>
        <begin position="36"/>
        <end position="55"/>
    </location>
</feature>
<dbReference type="SUPFAM" id="SSF48498">
    <property type="entry name" value="Tetracyclin repressor-like, C-terminal domain"/>
    <property type="match status" value="1"/>
</dbReference>
<dbReference type="InterPro" id="IPR011075">
    <property type="entry name" value="TetR_C"/>
</dbReference>